<keyword evidence="20" id="KW-1185">Reference proteome</keyword>
<evidence type="ECO:0000256" key="15">
    <source>
        <dbReference type="ARBA" id="ARBA00026213"/>
    </source>
</evidence>
<evidence type="ECO:0000256" key="7">
    <source>
        <dbReference type="ARBA" id="ARBA00022723"/>
    </source>
</evidence>
<dbReference type="EMBL" id="AZST01000208">
    <property type="protein sequence ID" value="KEP50926.1"/>
    <property type="molecule type" value="Genomic_DNA"/>
</dbReference>
<dbReference type="PANTHER" id="PTHR11705:SF147">
    <property type="entry name" value="INACTIVE METALLOCARBOXYPEPTIDASE ECM14"/>
    <property type="match status" value="1"/>
</dbReference>
<evidence type="ECO:0000256" key="4">
    <source>
        <dbReference type="ARBA" id="ARBA00022525"/>
    </source>
</evidence>
<comment type="subcellular location">
    <subcellularLocation>
        <location evidence="2">Secreted</location>
    </subcellularLocation>
</comment>
<feature type="signal peptide" evidence="17">
    <location>
        <begin position="1"/>
        <end position="22"/>
    </location>
</feature>
<evidence type="ECO:0000256" key="6">
    <source>
        <dbReference type="ARBA" id="ARBA00022670"/>
    </source>
</evidence>
<evidence type="ECO:0000256" key="11">
    <source>
        <dbReference type="ARBA" id="ARBA00023049"/>
    </source>
</evidence>
<comment type="similarity">
    <text evidence="3 16">Belongs to the peptidase M14 family.</text>
</comment>
<comment type="caution">
    <text evidence="19">The sequence shown here is derived from an EMBL/GenBank/DDBJ whole genome shotgun (WGS) entry which is preliminary data.</text>
</comment>
<dbReference type="GO" id="GO:0004181">
    <property type="term" value="F:metallocarboxypeptidase activity"/>
    <property type="evidence" value="ECO:0007669"/>
    <property type="project" value="InterPro"/>
</dbReference>
<evidence type="ECO:0000256" key="14">
    <source>
        <dbReference type="ARBA" id="ARBA00026187"/>
    </source>
</evidence>
<evidence type="ECO:0000256" key="8">
    <source>
        <dbReference type="ARBA" id="ARBA00022729"/>
    </source>
</evidence>
<evidence type="ECO:0000256" key="17">
    <source>
        <dbReference type="SAM" id="SignalP"/>
    </source>
</evidence>
<keyword evidence="12" id="KW-1015">Disulfide bond</keyword>
<dbReference type="SUPFAM" id="SSF53187">
    <property type="entry name" value="Zn-dependent exopeptidases"/>
    <property type="match status" value="1"/>
</dbReference>
<comment type="cofactor">
    <cofactor evidence="1">
        <name>Zn(2+)</name>
        <dbReference type="ChEBI" id="CHEBI:29105"/>
    </cofactor>
</comment>
<evidence type="ECO:0000256" key="10">
    <source>
        <dbReference type="ARBA" id="ARBA00022833"/>
    </source>
</evidence>
<evidence type="ECO:0000256" key="2">
    <source>
        <dbReference type="ARBA" id="ARBA00004613"/>
    </source>
</evidence>
<evidence type="ECO:0000256" key="16">
    <source>
        <dbReference type="PROSITE-ProRule" id="PRU01379"/>
    </source>
</evidence>
<protein>
    <recommendedName>
        <fullName evidence="14">Inactive metallocarboxypeptidase ECM14</fullName>
    </recommendedName>
    <alternativeName>
        <fullName evidence="15">Inactive metallocarboxypeptidase ecm14</fullName>
    </alternativeName>
</protein>
<keyword evidence="6" id="KW-0645">Protease</keyword>
<keyword evidence="5 19" id="KW-0121">Carboxypeptidase</keyword>
<feature type="domain" description="Peptidase M14" evidence="18">
    <location>
        <begin position="138"/>
        <end position="507"/>
    </location>
</feature>
<comment type="function">
    <text evidence="13">Inactive carboxypeptidase that may play a role in cell wall organization and biogenesis.</text>
</comment>
<evidence type="ECO:0000259" key="18">
    <source>
        <dbReference type="PROSITE" id="PS52035"/>
    </source>
</evidence>
<name>A0A074RUX9_9AGAM</name>
<dbReference type="Gene3D" id="3.40.630.10">
    <property type="entry name" value="Zn peptidases"/>
    <property type="match status" value="1"/>
</dbReference>
<dbReference type="GO" id="GO:0005615">
    <property type="term" value="C:extracellular space"/>
    <property type="evidence" value="ECO:0007669"/>
    <property type="project" value="TreeGrafter"/>
</dbReference>
<dbReference type="OrthoDB" id="3626597at2759"/>
<dbReference type="AlphaFoldDB" id="A0A074RUX9"/>
<dbReference type="FunFam" id="3.40.630.10:FF:000084">
    <property type="entry name" value="Carboxypeptidase B2"/>
    <property type="match status" value="1"/>
</dbReference>
<dbReference type="HOGENOM" id="CLU_019326_1_2_1"/>
<dbReference type="InterPro" id="IPR000834">
    <property type="entry name" value="Peptidase_M14"/>
</dbReference>
<keyword evidence="8 17" id="KW-0732">Signal</keyword>
<dbReference type="PROSITE" id="PS52035">
    <property type="entry name" value="PEPTIDASE_M14"/>
    <property type="match status" value="1"/>
</dbReference>
<evidence type="ECO:0000256" key="13">
    <source>
        <dbReference type="ARBA" id="ARBA00025210"/>
    </source>
</evidence>
<dbReference type="GO" id="GO:0006508">
    <property type="term" value="P:proteolysis"/>
    <property type="evidence" value="ECO:0007669"/>
    <property type="project" value="UniProtKB-KW"/>
</dbReference>
<keyword evidence="9" id="KW-0378">Hydrolase</keyword>
<dbReference type="Proteomes" id="UP000027456">
    <property type="component" value="Unassembled WGS sequence"/>
</dbReference>
<feature type="chain" id="PRO_5001698236" description="Inactive metallocarboxypeptidase ECM14" evidence="17">
    <location>
        <begin position="23"/>
        <end position="512"/>
    </location>
</feature>
<reference evidence="19 20" key="1">
    <citation type="submission" date="2013-12" db="EMBL/GenBank/DDBJ databases">
        <authorList>
            <person name="Cubeta M."/>
            <person name="Pakala S."/>
            <person name="Fedorova N."/>
            <person name="Thomas E."/>
            <person name="Dean R."/>
            <person name="Jabaji S."/>
            <person name="Neate S."/>
            <person name="Toda T."/>
            <person name="Tavantzis S."/>
            <person name="Vilgalys R."/>
            <person name="Bharathan N."/>
            <person name="Pakala S."/>
            <person name="Losada L.S."/>
            <person name="Zafar N."/>
            <person name="Nierman W."/>
        </authorList>
    </citation>
    <scope>NUCLEOTIDE SEQUENCE [LARGE SCALE GENOMIC DNA]</scope>
    <source>
        <strain evidence="19 20">123E</strain>
    </source>
</reference>
<evidence type="ECO:0000313" key="20">
    <source>
        <dbReference type="Proteomes" id="UP000027456"/>
    </source>
</evidence>
<organism evidence="19 20">
    <name type="scientific">Rhizoctonia solani 123E</name>
    <dbReference type="NCBI Taxonomy" id="1423351"/>
    <lineage>
        <taxon>Eukaryota</taxon>
        <taxon>Fungi</taxon>
        <taxon>Dikarya</taxon>
        <taxon>Basidiomycota</taxon>
        <taxon>Agaricomycotina</taxon>
        <taxon>Agaricomycetes</taxon>
        <taxon>Cantharellales</taxon>
        <taxon>Ceratobasidiaceae</taxon>
        <taxon>Rhizoctonia</taxon>
    </lineage>
</organism>
<dbReference type="Pfam" id="PF00246">
    <property type="entry name" value="Peptidase_M14"/>
    <property type="match status" value="1"/>
</dbReference>
<dbReference type="CDD" id="cd03860">
    <property type="entry name" value="M14_CP_A-B_like"/>
    <property type="match status" value="1"/>
</dbReference>
<keyword evidence="11" id="KW-0482">Metalloprotease</keyword>
<evidence type="ECO:0000256" key="5">
    <source>
        <dbReference type="ARBA" id="ARBA00022645"/>
    </source>
</evidence>
<keyword evidence="4" id="KW-0964">Secreted</keyword>
<dbReference type="PANTHER" id="PTHR11705">
    <property type="entry name" value="PROTEASE FAMILY M14 CARBOXYPEPTIDASE A,B"/>
    <property type="match status" value="1"/>
</dbReference>
<proteinExistence type="inferred from homology"/>
<dbReference type="PRINTS" id="PR00765">
    <property type="entry name" value="CRBOXYPTASEA"/>
</dbReference>
<keyword evidence="7" id="KW-0479">Metal-binding</keyword>
<comment type="caution">
    <text evidence="16">Lacks conserved residue(s) required for the propagation of feature annotation.</text>
</comment>
<dbReference type="STRING" id="1423351.A0A074RUX9"/>
<evidence type="ECO:0000256" key="3">
    <source>
        <dbReference type="ARBA" id="ARBA00005988"/>
    </source>
</evidence>
<sequence length="512" mass="57925">MLDLRLWSTLTLTPLLLGAALAHPTQKPLLASVHNSDLPANYTSFELRRYGISSHEDLARVVDSVNQANIDIWHLTPSHVDVHMDTTANLPESLATRRYTTLPHSFPYNYDYSPTAVSSPRRPKIDLSFLQDNEFHRAYHTYEEIDQFVVALASQYPELVEIVWLGASSERRDVFAIRIGTRSRGGNKKDKRHKKKHVHSLVEVVQDYATNLISRLAEVAGLISRGHAITMRDLYSTPGFDVITQSRPIKNRVIIQGAQHAREWIASATALYVAHALVVPEDETGSLRHLLDDFDFTIIPVPNPDGYAYTWTTDRLWYKNRMQLQADMPALDQCRGIDMNRNWGYHWNTSDNGFSSGSQDPCSHWYPGAYPFQAPEVTAIANYIRRTPKIRAFLDLRSYGQQLMYPYSYSCEQVAPHAEDLIEAALGATKALRETHGIPYTSGASCELLYPAPGNIIDWMYEDAKVKYSYSLMLRDTGTYGFLLPPRYIQPVGEESAAAVKSLVKFIENVGL</sequence>
<dbReference type="SMART" id="SM00631">
    <property type="entry name" value="Zn_pept"/>
    <property type="match status" value="1"/>
</dbReference>
<evidence type="ECO:0000313" key="19">
    <source>
        <dbReference type="EMBL" id="KEP50926.1"/>
    </source>
</evidence>
<evidence type="ECO:0000256" key="1">
    <source>
        <dbReference type="ARBA" id="ARBA00001947"/>
    </source>
</evidence>
<evidence type="ECO:0000256" key="9">
    <source>
        <dbReference type="ARBA" id="ARBA00022801"/>
    </source>
</evidence>
<dbReference type="GO" id="GO:0008270">
    <property type="term" value="F:zinc ion binding"/>
    <property type="evidence" value="ECO:0007669"/>
    <property type="project" value="InterPro"/>
</dbReference>
<keyword evidence="10" id="KW-0862">Zinc</keyword>
<gene>
    <name evidence="19" type="ORF">V565_070740</name>
</gene>
<evidence type="ECO:0000256" key="12">
    <source>
        <dbReference type="ARBA" id="ARBA00023157"/>
    </source>
</evidence>
<accession>A0A074RUX9</accession>